<name>T1CYC3_9ZZZZ</name>
<accession>T1CYC3</accession>
<reference evidence="1" key="1">
    <citation type="submission" date="2013-08" db="EMBL/GenBank/DDBJ databases">
        <authorList>
            <person name="Mendez C."/>
            <person name="Richter M."/>
            <person name="Ferrer M."/>
            <person name="Sanchez J."/>
        </authorList>
    </citation>
    <scope>NUCLEOTIDE SEQUENCE</scope>
</reference>
<feature type="non-terminal residue" evidence="1">
    <location>
        <position position="117"/>
    </location>
</feature>
<evidence type="ECO:0000313" key="1">
    <source>
        <dbReference type="EMBL" id="EQD75125.1"/>
    </source>
</evidence>
<reference evidence="1" key="2">
    <citation type="journal article" date="2014" name="ISME J.">
        <title>Microbial stratification in low pH oxic and suboxic macroscopic growths along an acid mine drainage.</title>
        <authorList>
            <person name="Mendez-Garcia C."/>
            <person name="Mesa V."/>
            <person name="Sprenger R.R."/>
            <person name="Richter M."/>
            <person name="Diez M.S."/>
            <person name="Solano J."/>
            <person name="Bargiela R."/>
            <person name="Golyshina O.V."/>
            <person name="Manteca A."/>
            <person name="Ramos J.L."/>
            <person name="Gallego J.R."/>
            <person name="Llorente I."/>
            <person name="Martins Dos Santos V.A."/>
            <person name="Jensen O.N."/>
            <person name="Pelaez A.I."/>
            <person name="Sanchez J."/>
            <person name="Ferrer M."/>
        </authorList>
    </citation>
    <scope>NUCLEOTIDE SEQUENCE</scope>
</reference>
<protein>
    <submittedName>
        <fullName evidence="1">Transposase</fullName>
    </submittedName>
</protein>
<sequence length="117" mass="13031">GQICGVVKPNRTDRHGKSWESLLALEDEIKDWVDEGLTVIKIGTLLSRRSIVVSPRTLARFASERCGASKKKTTVRVDDPPPGKELQVDFGKLGLIDDDNRKRGCHGLIFTACYSRH</sequence>
<dbReference type="EMBL" id="AUZY01001355">
    <property type="protein sequence ID" value="EQD75125.1"/>
    <property type="molecule type" value="Genomic_DNA"/>
</dbReference>
<feature type="non-terminal residue" evidence="1">
    <location>
        <position position="1"/>
    </location>
</feature>
<proteinExistence type="predicted"/>
<dbReference type="AlphaFoldDB" id="T1CYC3"/>
<comment type="caution">
    <text evidence="1">The sequence shown here is derived from an EMBL/GenBank/DDBJ whole genome shotgun (WGS) entry which is preliminary data.</text>
</comment>
<gene>
    <name evidence="1" type="ORF">B1B_02297</name>
</gene>
<organism evidence="1">
    <name type="scientific">mine drainage metagenome</name>
    <dbReference type="NCBI Taxonomy" id="410659"/>
    <lineage>
        <taxon>unclassified sequences</taxon>
        <taxon>metagenomes</taxon>
        <taxon>ecological metagenomes</taxon>
    </lineage>
</organism>